<dbReference type="SUPFAM" id="SSF53098">
    <property type="entry name" value="Ribonuclease H-like"/>
    <property type="match status" value="1"/>
</dbReference>
<keyword evidence="2" id="KW-0378">Hydrolase</keyword>
<dbReference type="Proteomes" id="UP001157418">
    <property type="component" value="Unassembled WGS sequence"/>
</dbReference>
<name>A0AAU9NQJ5_9ASTR</name>
<dbReference type="GO" id="GO:0005737">
    <property type="term" value="C:cytoplasm"/>
    <property type="evidence" value="ECO:0007669"/>
    <property type="project" value="TreeGrafter"/>
</dbReference>
<dbReference type="AlphaFoldDB" id="A0AAU9NQJ5"/>
<dbReference type="EMBL" id="CAKMRJ010005412">
    <property type="protein sequence ID" value="CAH1440053.1"/>
    <property type="molecule type" value="Genomic_DNA"/>
</dbReference>
<evidence type="ECO:0000256" key="2">
    <source>
        <dbReference type="ARBA" id="ARBA00022801"/>
    </source>
</evidence>
<dbReference type="InterPro" id="IPR036397">
    <property type="entry name" value="RNaseH_sf"/>
</dbReference>
<evidence type="ECO:0000313" key="4">
    <source>
        <dbReference type="Proteomes" id="UP001157418"/>
    </source>
</evidence>
<keyword evidence="4" id="KW-1185">Reference proteome</keyword>
<organism evidence="3 4">
    <name type="scientific">Lactuca virosa</name>
    <dbReference type="NCBI Taxonomy" id="75947"/>
    <lineage>
        <taxon>Eukaryota</taxon>
        <taxon>Viridiplantae</taxon>
        <taxon>Streptophyta</taxon>
        <taxon>Embryophyta</taxon>
        <taxon>Tracheophyta</taxon>
        <taxon>Spermatophyta</taxon>
        <taxon>Magnoliopsida</taxon>
        <taxon>eudicotyledons</taxon>
        <taxon>Gunneridae</taxon>
        <taxon>Pentapetalae</taxon>
        <taxon>asterids</taxon>
        <taxon>campanulids</taxon>
        <taxon>Asterales</taxon>
        <taxon>Asteraceae</taxon>
        <taxon>Cichorioideae</taxon>
        <taxon>Cichorieae</taxon>
        <taxon>Lactucinae</taxon>
        <taxon>Lactuca</taxon>
    </lineage>
</organism>
<comment type="caution">
    <text evidence="3">The sequence shown here is derived from an EMBL/GenBank/DDBJ whole genome shotgun (WGS) entry which is preliminary data.</text>
</comment>
<dbReference type="GO" id="GO:0003676">
    <property type="term" value="F:nucleic acid binding"/>
    <property type="evidence" value="ECO:0007669"/>
    <property type="project" value="InterPro"/>
</dbReference>
<dbReference type="InterPro" id="IPR012337">
    <property type="entry name" value="RNaseH-like_sf"/>
</dbReference>
<keyword evidence="1" id="KW-0540">Nuclease</keyword>
<protein>
    <recommendedName>
        <fullName evidence="5">3'-5' exonuclease domain-containing protein</fullName>
    </recommendedName>
</protein>
<gene>
    <name evidence="3" type="ORF">LVIROSA_LOCUS26210</name>
</gene>
<sequence>MVPITHIYPTIIRQPPSSPALRQLSYIFSGVKIDNDVEKLEVYYNLEVSNTNNLRYMVADEFDKGELRNARLKGLMRKVLGKELDKSKDVTMSRWDNRWLKRA</sequence>
<reference evidence="3 4" key="1">
    <citation type="submission" date="2022-01" db="EMBL/GenBank/DDBJ databases">
        <authorList>
            <person name="Xiong W."/>
            <person name="Schranz E."/>
        </authorList>
    </citation>
    <scope>NUCLEOTIDE SEQUENCE [LARGE SCALE GENOMIC DNA]</scope>
</reference>
<dbReference type="Gene3D" id="3.30.420.10">
    <property type="entry name" value="Ribonuclease H-like superfamily/Ribonuclease H"/>
    <property type="match status" value="1"/>
</dbReference>
<proteinExistence type="predicted"/>
<dbReference type="InterPro" id="IPR051132">
    <property type="entry name" value="3-5_Exonuclease_domain"/>
</dbReference>
<dbReference type="GO" id="GO:0008408">
    <property type="term" value="F:3'-5' exonuclease activity"/>
    <property type="evidence" value="ECO:0007669"/>
    <property type="project" value="TreeGrafter"/>
</dbReference>
<accession>A0AAU9NQJ5</accession>
<dbReference type="PANTHER" id="PTHR13620">
    <property type="entry name" value="3-5 EXONUCLEASE"/>
    <property type="match status" value="1"/>
</dbReference>
<dbReference type="GO" id="GO:0005634">
    <property type="term" value="C:nucleus"/>
    <property type="evidence" value="ECO:0007669"/>
    <property type="project" value="TreeGrafter"/>
</dbReference>
<evidence type="ECO:0000256" key="1">
    <source>
        <dbReference type="ARBA" id="ARBA00022722"/>
    </source>
</evidence>
<dbReference type="PANTHER" id="PTHR13620:SF105">
    <property type="entry name" value="OS01G0737700 PROTEIN"/>
    <property type="match status" value="1"/>
</dbReference>
<evidence type="ECO:0008006" key="5">
    <source>
        <dbReference type="Google" id="ProtNLM"/>
    </source>
</evidence>
<evidence type="ECO:0000313" key="3">
    <source>
        <dbReference type="EMBL" id="CAH1440053.1"/>
    </source>
</evidence>